<dbReference type="GO" id="GO:0046872">
    <property type="term" value="F:metal ion binding"/>
    <property type="evidence" value="ECO:0007669"/>
    <property type="project" value="UniProtKB-KW"/>
</dbReference>
<reference evidence="13" key="1">
    <citation type="journal article" date="2020" name="Stud. Mycol.">
        <title>101 Dothideomycetes genomes: a test case for predicting lifestyles and emergence of pathogens.</title>
        <authorList>
            <person name="Haridas S."/>
            <person name="Albert R."/>
            <person name="Binder M."/>
            <person name="Bloem J."/>
            <person name="Labutti K."/>
            <person name="Salamov A."/>
            <person name="Andreopoulos B."/>
            <person name="Baker S."/>
            <person name="Barry K."/>
            <person name="Bills G."/>
            <person name="Bluhm B."/>
            <person name="Cannon C."/>
            <person name="Castanera R."/>
            <person name="Culley D."/>
            <person name="Daum C."/>
            <person name="Ezra D."/>
            <person name="Gonzalez J."/>
            <person name="Henrissat B."/>
            <person name="Kuo A."/>
            <person name="Liang C."/>
            <person name="Lipzen A."/>
            <person name="Lutzoni F."/>
            <person name="Magnuson J."/>
            <person name="Mondo S."/>
            <person name="Nolan M."/>
            <person name="Ohm R."/>
            <person name="Pangilinan J."/>
            <person name="Park H.-J."/>
            <person name="Ramirez L."/>
            <person name="Alfaro M."/>
            <person name="Sun H."/>
            <person name="Tritt A."/>
            <person name="Yoshinaga Y."/>
            <person name="Zwiers L.-H."/>
            <person name="Turgeon B."/>
            <person name="Goodwin S."/>
            <person name="Spatafora J."/>
            <person name="Crous P."/>
            <person name="Grigoriev I."/>
        </authorList>
    </citation>
    <scope>NUCLEOTIDE SEQUENCE</scope>
    <source>
        <strain evidence="13">CBS 161.51</strain>
    </source>
</reference>
<dbReference type="Pfam" id="PF04389">
    <property type="entry name" value="Peptidase_M28"/>
    <property type="match status" value="1"/>
</dbReference>
<dbReference type="AlphaFoldDB" id="A0A6A5SJL1"/>
<gene>
    <name evidence="13" type="ORF">EJ02DRAFT_423666</name>
</gene>
<evidence type="ECO:0000256" key="11">
    <source>
        <dbReference type="RuleBase" id="RU361240"/>
    </source>
</evidence>
<keyword evidence="8 11" id="KW-0862">Zinc</keyword>
<evidence type="ECO:0000313" key="14">
    <source>
        <dbReference type="Proteomes" id="UP000800038"/>
    </source>
</evidence>
<dbReference type="EMBL" id="ML976057">
    <property type="protein sequence ID" value="KAF1940821.1"/>
    <property type="molecule type" value="Genomic_DNA"/>
</dbReference>
<evidence type="ECO:0000256" key="7">
    <source>
        <dbReference type="ARBA" id="ARBA00022801"/>
    </source>
</evidence>
<evidence type="ECO:0000259" key="12">
    <source>
        <dbReference type="Pfam" id="PF04389"/>
    </source>
</evidence>
<dbReference type="PANTHER" id="PTHR12147:SF56">
    <property type="entry name" value="AMINOPEPTIDASE YDR415C-RELATED"/>
    <property type="match status" value="1"/>
</dbReference>
<keyword evidence="9" id="KW-1015">Disulfide bond</keyword>
<keyword evidence="3" id="KW-0031">Aminopeptidase</keyword>
<dbReference type="InterPro" id="IPR045175">
    <property type="entry name" value="M28_fam"/>
</dbReference>
<evidence type="ECO:0000256" key="6">
    <source>
        <dbReference type="ARBA" id="ARBA00022729"/>
    </source>
</evidence>
<dbReference type="GO" id="GO:0008235">
    <property type="term" value="F:metalloexopeptidase activity"/>
    <property type="evidence" value="ECO:0007669"/>
    <property type="project" value="InterPro"/>
</dbReference>
<name>A0A6A5SJL1_9PLEO</name>
<keyword evidence="7 11" id="KW-0378">Hydrolase</keyword>
<evidence type="ECO:0000256" key="5">
    <source>
        <dbReference type="ARBA" id="ARBA00022723"/>
    </source>
</evidence>
<proteinExistence type="inferred from homology"/>
<sequence length="314" mass="34380">MAAIFESSRNTASGHIPQLAQGETVQNLIDQLSSTNMRRNLETFSIFNYRYYQLETGNQSAEWLLAQARSYLPPGSPVTVSIFPHVYRQSSIVATITGKTAKTIVVGAHQDSINGAAGRNGTTARAPGADDNGSGSMTTLEAFRVLIQHSAIANGSAQHTIEFHWYAAEEVGLLGSSNIFRAYAEEGRDIAAVLNQDMTGYTAGYTSHNMTPKFGVVTDRTDAYLTDFTRRIIGAYTVTDGSDTQCYYSCSDHNSVTRAGYSSAFIFEGEMHDVNDYPYAHSEQDTIEKVDFRHMIEHAKLVVGIVVELAFAVL</sequence>
<dbReference type="PANTHER" id="PTHR12147">
    <property type="entry name" value="METALLOPEPTIDASE M28 FAMILY MEMBER"/>
    <property type="match status" value="1"/>
</dbReference>
<evidence type="ECO:0000313" key="13">
    <source>
        <dbReference type="EMBL" id="KAF1940821.1"/>
    </source>
</evidence>
<dbReference type="InterPro" id="IPR007484">
    <property type="entry name" value="Peptidase_M28"/>
</dbReference>
<evidence type="ECO:0000256" key="2">
    <source>
        <dbReference type="ARBA" id="ARBA00011245"/>
    </source>
</evidence>
<comment type="subunit">
    <text evidence="2">Monomer.</text>
</comment>
<keyword evidence="5 11" id="KW-0479">Metal-binding</keyword>
<dbReference type="Proteomes" id="UP000800038">
    <property type="component" value="Unassembled WGS sequence"/>
</dbReference>
<feature type="domain" description="Peptidase M28" evidence="12">
    <location>
        <begin position="92"/>
        <end position="303"/>
    </location>
</feature>
<dbReference type="Gene3D" id="3.40.630.10">
    <property type="entry name" value="Zn peptidases"/>
    <property type="match status" value="1"/>
</dbReference>
<evidence type="ECO:0000256" key="3">
    <source>
        <dbReference type="ARBA" id="ARBA00022438"/>
    </source>
</evidence>
<keyword evidence="4 11" id="KW-0645">Protease</keyword>
<protein>
    <recommendedName>
        <fullName evidence="11">Peptide hydrolase</fullName>
        <ecNumber evidence="11">3.4.-.-</ecNumber>
    </recommendedName>
</protein>
<dbReference type="GO" id="GO:0006508">
    <property type="term" value="P:proteolysis"/>
    <property type="evidence" value="ECO:0007669"/>
    <property type="project" value="UniProtKB-KW"/>
</dbReference>
<evidence type="ECO:0000256" key="10">
    <source>
        <dbReference type="ARBA" id="ARBA00043962"/>
    </source>
</evidence>
<comment type="similarity">
    <text evidence="10">Belongs to the peptidase M28 family. M28E subfamily.</text>
</comment>
<dbReference type="EC" id="3.4.-.-" evidence="11"/>
<organism evidence="13 14">
    <name type="scientific">Clathrospora elynae</name>
    <dbReference type="NCBI Taxonomy" id="706981"/>
    <lineage>
        <taxon>Eukaryota</taxon>
        <taxon>Fungi</taxon>
        <taxon>Dikarya</taxon>
        <taxon>Ascomycota</taxon>
        <taxon>Pezizomycotina</taxon>
        <taxon>Dothideomycetes</taxon>
        <taxon>Pleosporomycetidae</taxon>
        <taxon>Pleosporales</taxon>
        <taxon>Diademaceae</taxon>
        <taxon>Clathrospora</taxon>
    </lineage>
</organism>
<dbReference type="GO" id="GO:0004177">
    <property type="term" value="F:aminopeptidase activity"/>
    <property type="evidence" value="ECO:0007669"/>
    <property type="project" value="UniProtKB-KW"/>
</dbReference>
<evidence type="ECO:0000256" key="1">
    <source>
        <dbReference type="ARBA" id="ARBA00001947"/>
    </source>
</evidence>
<accession>A0A6A5SJL1</accession>
<evidence type="ECO:0000256" key="4">
    <source>
        <dbReference type="ARBA" id="ARBA00022670"/>
    </source>
</evidence>
<evidence type="ECO:0000256" key="8">
    <source>
        <dbReference type="ARBA" id="ARBA00022833"/>
    </source>
</evidence>
<evidence type="ECO:0000256" key="9">
    <source>
        <dbReference type="ARBA" id="ARBA00023157"/>
    </source>
</evidence>
<dbReference type="OrthoDB" id="2214at2759"/>
<keyword evidence="14" id="KW-1185">Reference proteome</keyword>
<keyword evidence="6" id="KW-0732">Signal</keyword>
<dbReference type="SUPFAM" id="SSF53187">
    <property type="entry name" value="Zn-dependent exopeptidases"/>
    <property type="match status" value="1"/>
</dbReference>
<comment type="cofactor">
    <cofactor evidence="1">
        <name>Zn(2+)</name>
        <dbReference type="ChEBI" id="CHEBI:29105"/>
    </cofactor>
</comment>